<dbReference type="SMART" id="SM00363">
    <property type="entry name" value="S4"/>
    <property type="match status" value="1"/>
</dbReference>
<feature type="region of interest" description="Disordered" evidence="2">
    <location>
        <begin position="106"/>
        <end position="128"/>
    </location>
</feature>
<dbReference type="CDD" id="cd00165">
    <property type="entry name" value="S4"/>
    <property type="match status" value="1"/>
</dbReference>
<organism evidence="4 5">
    <name type="scientific">Cellulomonas triticagri</name>
    <dbReference type="NCBI Taxonomy" id="2483352"/>
    <lineage>
        <taxon>Bacteria</taxon>
        <taxon>Bacillati</taxon>
        <taxon>Actinomycetota</taxon>
        <taxon>Actinomycetes</taxon>
        <taxon>Micrococcales</taxon>
        <taxon>Cellulomonadaceae</taxon>
        <taxon>Cellulomonas</taxon>
    </lineage>
</organism>
<dbReference type="Gene3D" id="3.10.290.10">
    <property type="entry name" value="RNA-binding S4 domain"/>
    <property type="match status" value="1"/>
</dbReference>
<evidence type="ECO:0000313" key="4">
    <source>
        <dbReference type="EMBL" id="RMI03473.1"/>
    </source>
</evidence>
<dbReference type="PROSITE" id="PS50889">
    <property type="entry name" value="S4"/>
    <property type="match status" value="1"/>
</dbReference>
<gene>
    <name evidence="4" type="ORF">EBM89_19410</name>
</gene>
<protein>
    <submittedName>
        <fullName evidence="4">RNA-binding S4 domain-containing protein</fullName>
    </submittedName>
</protein>
<accession>A0A3M2IVZ7</accession>
<feature type="compositionally biased region" description="Low complexity" evidence="2">
    <location>
        <begin position="119"/>
        <end position="128"/>
    </location>
</feature>
<comment type="caution">
    <text evidence="4">The sequence shown here is derived from an EMBL/GenBank/DDBJ whole genome shotgun (WGS) entry which is preliminary data.</text>
</comment>
<dbReference type="InterPro" id="IPR036986">
    <property type="entry name" value="S4_RNA-bd_sf"/>
</dbReference>
<sequence>MTDEPTPDAPAAPAVPAAPARPVLPAGPASTRVDKWVWAVRLTKTRALAAAACRAGHVRVNGDRAKPATTVKVGDEVRVRGDGPERIVVVAHVLERRVGAAPAATAYLDRTPAPPPPEQVAVAAQRDR</sequence>
<evidence type="ECO:0000313" key="5">
    <source>
        <dbReference type="Proteomes" id="UP000269289"/>
    </source>
</evidence>
<evidence type="ECO:0000256" key="2">
    <source>
        <dbReference type="SAM" id="MobiDB-lite"/>
    </source>
</evidence>
<dbReference type="Proteomes" id="UP000269289">
    <property type="component" value="Unassembled WGS sequence"/>
</dbReference>
<feature type="region of interest" description="Disordered" evidence="2">
    <location>
        <begin position="1"/>
        <end position="28"/>
    </location>
</feature>
<dbReference type="GO" id="GO:0003723">
    <property type="term" value="F:RNA binding"/>
    <property type="evidence" value="ECO:0007669"/>
    <property type="project" value="UniProtKB-KW"/>
</dbReference>
<dbReference type="InterPro" id="IPR002942">
    <property type="entry name" value="S4_RNA-bd"/>
</dbReference>
<feature type="compositionally biased region" description="Low complexity" evidence="2">
    <location>
        <begin position="9"/>
        <end position="28"/>
    </location>
</feature>
<feature type="non-terminal residue" evidence="4">
    <location>
        <position position="128"/>
    </location>
</feature>
<dbReference type="OrthoDB" id="9797176at2"/>
<keyword evidence="5" id="KW-1185">Reference proteome</keyword>
<keyword evidence="1" id="KW-0694">RNA-binding</keyword>
<name>A0A3M2IVZ7_9CELL</name>
<dbReference type="Pfam" id="PF01479">
    <property type="entry name" value="S4"/>
    <property type="match status" value="1"/>
</dbReference>
<feature type="domain" description="RNA-binding S4" evidence="3">
    <location>
        <begin position="31"/>
        <end position="95"/>
    </location>
</feature>
<dbReference type="EMBL" id="RFFI01000179">
    <property type="protein sequence ID" value="RMI03473.1"/>
    <property type="molecule type" value="Genomic_DNA"/>
</dbReference>
<dbReference type="AlphaFoldDB" id="A0A3M2IVZ7"/>
<proteinExistence type="predicted"/>
<dbReference type="SUPFAM" id="SSF55174">
    <property type="entry name" value="Alpha-L RNA-binding motif"/>
    <property type="match status" value="1"/>
</dbReference>
<evidence type="ECO:0000256" key="1">
    <source>
        <dbReference type="PROSITE-ProRule" id="PRU00182"/>
    </source>
</evidence>
<reference evidence="4 5" key="1">
    <citation type="submission" date="2018-10" db="EMBL/GenBank/DDBJ databases">
        <title>Isolation, diversity and antifungal activity of actinobacteria from wheat.</title>
        <authorList>
            <person name="Han C."/>
        </authorList>
    </citation>
    <scope>NUCLEOTIDE SEQUENCE [LARGE SCALE GENOMIC DNA]</scope>
    <source>
        <strain evidence="4 5">NEAU-YY56</strain>
    </source>
</reference>
<evidence type="ECO:0000259" key="3">
    <source>
        <dbReference type="SMART" id="SM00363"/>
    </source>
</evidence>